<protein>
    <submittedName>
        <fullName evidence="2">Uncharacterized protein</fullName>
    </submittedName>
</protein>
<dbReference type="Proteomes" id="UP001154282">
    <property type="component" value="Unassembled WGS sequence"/>
</dbReference>
<comment type="caution">
    <text evidence="2">The sequence shown here is derived from an EMBL/GenBank/DDBJ whole genome shotgun (WGS) entry which is preliminary data.</text>
</comment>
<reference evidence="2" key="1">
    <citation type="submission" date="2022-08" db="EMBL/GenBank/DDBJ databases">
        <authorList>
            <person name="Gutierrez-Valencia J."/>
        </authorList>
    </citation>
    <scope>NUCLEOTIDE SEQUENCE</scope>
</reference>
<sequence>MIPRRQQPSLENKDKKAMCSTLVDPSIWNLSPTCHFVTEGPTKPGGHLQSISTSTGLRPQQPCTSRNTNGPRLDSNLGFATPKPSLSQQLYR</sequence>
<feature type="region of interest" description="Disordered" evidence="1">
    <location>
        <begin position="39"/>
        <end position="92"/>
    </location>
</feature>
<gene>
    <name evidence="2" type="ORF">LITE_LOCUS1570</name>
</gene>
<proteinExistence type="predicted"/>
<name>A0AAV0GXJ6_9ROSI</name>
<dbReference type="EMBL" id="CAMGYJ010000002">
    <property type="protein sequence ID" value="CAI0377701.1"/>
    <property type="molecule type" value="Genomic_DNA"/>
</dbReference>
<feature type="compositionally biased region" description="Polar residues" evidence="1">
    <location>
        <begin position="49"/>
        <end position="70"/>
    </location>
</feature>
<keyword evidence="3" id="KW-1185">Reference proteome</keyword>
<feature type="non-terminal residue" evidence="2">
    <location>
        <position position="92"/>
    </location>
</feature>
<organism evidence="2 3">
    <name type="scientific">Linum tenue</name>
    <dbReference type="NCBI Taxonomy" id="586396"/>
    <lineage>
        <taxon>Eukaryota</taxon>
        <taxon>Viridiplantae</taxon>
        <taxon>Streptophyta</taxon>
        <taxon>Embryophyta</taxon>
        <taxon>Tracheophyta</taxon>
        <taxon>Spermatophyta</taxon>
        <taxon>Magnoliopsida</taxon>
        <taxon>eudicotyledons</taxon>
        <taxon>Gunneridae</taxon>
        <taxon>Pentapetalae</taxon>
        <taxon>rosids</taxon>
        <taxon>fabids</taxon>
        <taxon>Malpighiales</taxon>
        <taxon>Linaceae</taxon>
        <taxon>Linum</taxon>
    </lineage>
</organism>
<evidence type="ECO:0000313" key="2">
    <source>
        <dbReference type="EMBL" id="CAI0377701.1"/>
    </source>
</evidence>
<accession>A0AAV0GXJ6</accession>
<dbReference type="AlphaFoldDB" id="A0AAV0GXJ6"/>
<evidence type="ECO:0000313" key="3">
    <source>
        <dbReference type="Proteomes" id="UP001154282"/>
    </source>
</evidence>
<evidence type="ECO:0000256" key="1">
    <source>
        <dbReference type="SAM" id="MobiDB-lite"/>
    </source>
</evidence>